<name>A0A401GAK4_9APHY</name>
<feature type="region of interest" description="Disordered" evidence="1">
    <location>
        <begin position="138"/>
        <end position="201"/>
    </location>
</feature>
<gene>
    <name evidence="2" type="ORF">SCP_0203740</name>
</gene>
<evidence type="ECO:0000313" key="2">
    <source>
        <dbReference type="EMBL" id="GBE79177.1"/>
    </source>
</evidence>
<dbReference type="RefSeq" id="XP_027610090.1">
    <property type="nucleotide sequence ID" value="XM_027754289.1"/>
</dbReference>
<dbReference type="Proteomes" id="UP000287166">
    <property type="component" value="Unassembled WGS sequence"/>
</dbReference>
<reference evidence="2 3" key="1">
    <citation type="journal article" date="2018" name="Sci. Rep.">
        <title>Genome sequence of the cauliflower mushroom Sparassis crispa (Hanabiratake) and its association with beneficial usage.</title>
        <authorList>
            <person name="Kiyama R."/>
            <person name="Furutani Y."/>
            <person name="Kawaguchi K."/>
            <person name="Nakanishi T."/>
        </authorList>
    </citation>
    <scope>NUCLEOTIDE SEQUENCE [LARGE SCALE GENOMIC DNA]</scope>
</reference>
<organism evidence="2 3">
    <name type="scientific">Sparassis crispa</name>
    <dbReference type="NCBI Taxonomy" id="139825"/>
    <lineage>
        <taxon>Eukaryota</taxon>
        <taxon>Fungi</taxon>
        <taxon>Dikarya</taxon>
        <taxon>Basidiomycota</taxon>
        <taxon>Agaricomycotina</taxon>
        <taxon>Agaricomycetes</taxon>
        <taxon>Polyporales</taxon>
        <taxon>Sparassidaceae</taxon>
        <taxon>Sparassis</taxon>
    </lineage>
</organism>
<dbReference type="EMBL" id="BFAD01000002">
    <property type="protein sequence ID" value="GBE79177.1"/>
    <property type="molecule type" value="Genomic_DNA"/>
</dbReference>
<protein>
    <submittedName>
        <fullName evidence="2">Uncharacterized protein</fullName>
    </submittedName>
</protein>
<keyword evidence="3" id="KW-1185">Reference proteome</keyword>
<proteinExistence type="predicted"/>
<dbReference type="AlphaFoldDB" id="A0A401GAK4"/>
<evidence type="ECO:0000256" key="1">
    <source>
        <dbReference type="SAM" id="MobiDB-lite"/>
    </source>
</evidence>
<sequence>MSTFQREHGDDADLVLTFILGTILMVETALSYEDILSARSNLRASLKTLRRAAGFMKHIKQGDCATLEAIQPGILGNIEREIDSNVEVLHGQLTSASNAETYDLRESLKILLSNAQGRVDDIYNRLLFTKDQNQASTFPRHTQAPQGIPEIPSSFQVPSGSRAHSRVTQASQVYSGFRAHSNVPTGAPAPQSFRPGAARMV</sequence>
<dbReference type="GeneID" id="38776094"/>
<dbReference type="InParanoid" id="A0A401GAK4"/>
<comment type="caution">
    <text evidence="2">The sequence shown here is derived from an EMBL/GenBank/DDBJ whole genome shotgun (WGS) entry which is preliminary data.</text>
</comment>
<evidence type="ECO:0000313" key="3">
    <source>
        <dbReference type="Proteomes" id="UP000287166"/>
    </source>
</evidence>
<accession>A0A401GAK4</accession>